<sequence length="83" mass="9404">MLGVQTYYARAASPAHLLYPLRLHPTSSYPDIKPFYKNSRQQESKKTIAIGLGASRGGGKKYFKDPASWTRKNRRKGMPDPSY</sequence>
<proteinExistence type="predicted"/>
<reference evidence="2 3" key="1">
    <citation type="journal article" date="2024" name="G3 (Bethesda)">
        <title>Genome assembly of Hibiscus sabdariffa L. provides insights into metabolisms of medicinal natural products.</title>
        <authorList>
            <person name="Kim T."/>
        </authorList>
    </citation>
    <scope>NUCLEOTIDE SEQUENCE [LARGE SCALE GENOMIC DNA]</scope>
    <source>
        <strain evidence="2">TK-2024</strain>
        <tissue evidence="2">Old leaves</tissue>
    </source>
</reference>
<protein>
    <submittedName>
        <fullName evidence="2">Uncharacterized protein</fullName>
    </submittedName>
</protein>
<dbReference type="EMBL" id="JBBPBN010000257">
    <property type="protein sequence ID" value="KAK8492064.1"/>
    <property type="molecule type" value="Genomic_DNA"/>
</dbReference>
<name>A0ABR2AFV0_9ROSI</name>
<evidence type="ECO:0000256" key="1">
    <source>
        <dbReference type="SAM" id="MobiDB-lite"/>
    </source>
</evidence>
<accession>A0ABR2AFV0</accession>
<evidence type="ECO:0000313" key="2">
    <source>
        <dbReference type="EMBL" id="KAK8492064.1"/>
    </source>
</evidence>
<keyword evidence="3" id="KW-1185">Reference proteome</keyword>
<feature type="region of interest" description="Disordered" evidence="1">
    <location>
        <begin position="50"/>
        <end position="83"/>
    </location>
</feature>
<comment type="caution">
    <text evidence="2">The sequence shown here is derived from an EMBL/GenBank/DDBJ whole genome shotgun (WGS) entry which is preliminary data.</text>
</comment>
<evidence type="ECO:0000313" key="3">
    <source>
        <dbReference type="Proteomes" id="UP001396334"/>
    </source>
</evidence>
<gene>
    <name evidence="2" type="ORF">V6N11_014187</name>
</gene>
<organism evidence="2 3">
    <name type="scientific">Hibiscus sabdariffa</name>
    <name type="common">roselle</name>
    <dbReference type="NCBI Taxonomy" id="183260"/>
    <lineage>
        <taxon>Eukaryota</taxon>
        <taxon>Viridiplantae</taxon>
        <taxon>Streptophyta</taxon>
        <taxon>Embryophyta</taxon>
        <taxon>Tracheophyta</taxon>
        <taxon>Spermatophyta</taxon>
        <taxon>Magnoliopsida</taxon>
        <taxon>eudicotyledons</taxon>
        <taxon>Gunneridae</taxon>
        <taxon>Pentapetalae</taxon>
        <taxon>rosids</taxon>
        <taxon>malvids</taxon>
        <taxon>Malvales</taxon>
        <taxon>Malvaceae</taxon>
        <taxon>Malvoideae</taxon>
        <taxon>Hibiscus</taxon>
    </lineage>
</organism>
<dbReference type="Proteomes" id="UP001396334">
    <property type="component" value="Unassembled WGS sequence"/>
</dbReference>